<gene>
    <name evidence="2" type="ORF">CDL15_Pgr011427</name>
</gene>
<sequence length="853" mass="96604">MENPEDLERVRIMDNSVTSCSDRSGQVSSTVKESENLGVDNILNGLDSCMQDITDRLTVSRMVSDSVIKGMVGAVEQEAAGRIAQKESEISKLKERLLSYNLTTAEYGVLECPSKQTSIAGSTQSKSNLGLSVRSLEDDRFRDLLVSCKTEAGKQLTELKGLIHTIERRNSFDSINPGLKLALGKVPDRWIDIDSRVDGLQTMLDFFFNRVSNMVCLSRSSFSMWQEEKEFQAEVEAMVIAIYFRSLQDEFGERRNSCVCVNENIDFLKKKKGELSSLRQELDGLNKLLAAPDAGHITSHGSMEIGEECGNGGSGKVTDPLHLHRKLSGSHVFSCPLGEVNGQHEELTIAMSEDIDREEYFRLKKEYWKLRERGSSLLLKKDKDLDGLKRKIPEVILKLDEILEESDTVPSFSGDVEGFCNVKERLDALLLENGQLKDMLDNKKREIERLSAEVSDAGEKIFGYSPAEANLQEVIGKLKQEKEEVCIKATIREEVYQCFLRMLPTDISCIDDICTESDHRKVICENSCGEAVSDGQNSSESEIENLYFESVISQELMGFVFLQALKEAKEKFDCLSNECIYECIYEKVVRASFEEKALEKAELAQLEAVENQRLKEEMLQLAASVKQKERLAEEIGNQLARKRELLDQANQELEGLRDETRRKTVVIAEINKKSEAIRSDLDQALGKIKLREKDSCMLNQKLDLAMEELNRTEEEKKLLLLVCKKQMESVMEVSHGIMKSIAELENRAILDIKRNQSRLHLLGSELNCLTRDAKLLKLSYKQRLEKKCLDLEKAEKEVDLLGDEVENQLSLLEKIYIALDHYSPILKHYPGVMEILKLVKGELSGESLKRNDL</sequence>
<dbReference type="InterPro" id="IPR037490">
    <property type="entry name" value="WAP"/>
</dbReference>
<dbReference type="AlphaFoldDB" id="A0A218WFN0"/>
<keyword evidence="1" id="KW-0175">Coiled coil</keyword>
<organism evidence="2 3">
    <name type="scientific">Punica granatum</name>
    <name type="common">Pomegranate</name>
    <dbReference type="NCBI Taxonomy" id="22663"/>
    <lineage>
        <taxon>Eukaryota</taxon>
        <taxon>Viridiplantae</taxon>
        <taxon>Streptophyta</taxon>
        <taxon>Embryophyta</taxon>
        <taxon>Tracheophyta</taxon>
        <taxon>Spermatophyta</taxon>
        <taxon>Magnoliopsida</taxon>
        <taxon>eudicotyledons</taxon>
        <taxon>Gunneridae</taxon>
        <taxon>Pentapetalae</taxon>
        <taxon>rosids</taxon>
        <taxon>malvids</taxon>
        <taxon>Myrtales</taxon>
        <taxon>Lythraceae</taxon>
        <taxon>Punica</taxon>
    </lineage>
</organism>
<name>A0A218WFN0_PUNGR</name>
<reference evidence="3" key="1">
    <citation type="journal article" date="2017" name="Plant J.">
        <title>The pomegranate (Punica granatum L.) genome and the genomics of punicalagin biosynthesis.</title>
        <authorList>
            <person name="Qin G."/>
            <person name="Xu C."/>
            <person name="Ming R."/>
            <person name="Tang H."/>
            <person name="Guyot R."/>
            <person name="Kramer E.M."/>
            <person name="Hu Y."/>
            <person name="Yi X."/>
            <person name="Qi Y."/>
            <person name="Xu X."/>
            <person name="Gao Z."/>
            <person name="Pan H."/>
            <person name="Jian J."/>
            <person name="Tian Y."/>
            <person name="Yue Z."/>
            <person name="Xu Y."/>
        </authorList>
    </citation>
    <scope>NUCLEOTIDE SEQUENCE [LARGE SCALE GENOMIC DNA]</scope>
    <source>
        <strain evidence="3">cv. Dabenzi</strain>
    </source>
</reference>
<comment type="caution">
    <text evidence="2">The sequence shown here is derived from an EMBL/GenBank/DDBJ whole genome shotgun (WGS) entry which is preliminary data.</text>
</comment>
<dbReference type="PANTHER" id="PTHR33883:SF10">
    <property type="entry name" value="WPP DOMAIN-ASSOCIATED PROTEIN"/>
    <property type="match status" value="1"/>
</dbReference>
<proteinExistence type="predicted"/>
<dbReference type="EMBL" id="MTKT01004486">
    <property type="protein sequence ID" value="OWM71299.1"/>
    <property type="molecule type" value="Genomic_DNA"/>
</dbReference>
<feature type="coiled-coil region" evidence="1">
    <location>
        <begin position="777"/>
        <end position="811"/>
    </location>
</feature>
<evidence type="ECO:0008006" key="4">
    <source>
        <dbReference type="Google" id="ProtNLM"/>
    </source>
</evidence>
<dbReference type="Proteomes" id="UP000197138">
    <property type="component" value="Unassembled WGS sequence"/>
</dbReference>
<protein>
    <recommendedName>
        <fullName evidence="4">WPP domain-associated protein</fullName>
    </recommendedName>
</protein>
<feature type="coiled-coil region" evidence="1">
    <location>
        <begin position="611"/>
        <end position="663"/>
    </location>
</feature>
<accession>A0A218WFN0</accession>
<feature type="coiled-coil region" evidence="1">
    <location>
        <begin position="76"/>
        <end position="103"/>
    </location>
</feature>
<dbReference type="PANTHER" id="PTHR33883">
    <property type="entry name" value="WPP DOMAIN-ASSOCIATED PROTEIN"/>
    <property type="match status" value="1"/>
</dbReference>
<evidence type="ECO:0000313" key="3">
    <source>
        <dbReference type="Proteomes" id="UP000197138"/>
    </source>
</evidence>
<evidence type="ECO:0000313" key="2">
    <source>
        <dbReference type="EMBL" id="OWM71299.1"/>
    </source>
</evidence>
<feature type="coiled-coil region" evidence="1">
    <location>
        <begin position="426"/>
        <end position="460"/>
    </location>
</feature>
<evidence type="ECO:0000256" key="1">
    <source>
        <dbReference type="SAM" id="Coils"/>
    </source>
</evidence>